<reference evidence="1 2" key="1">
    <citation type="journal article" date="2015" name="Nature">
        <title>rRNA introns, odd ribosomes, and small enigmatic genomes across a large radiation of phyla.</title>
        <authorList>
            <person name="Brown C.T."/>
            <person name="Hug L.A."/>
            <person name="Thomas B.C."/>
            <person name="Sharon I."/>
            <person name="Castelle C.J."/>
            <person name="Singh A."/>
            <person name="Wilkins M.J."/>
            <person name="Williams K.H."/>
            <person name="Banfield J.F."/>
        </authorList>
    </citation>
    <scope>NUCLEOTIDE SEQUENCE [LARGE SCALE GENOMIC DNA]</scope>
</reference>
<sequence length="159" mass="18684">MDKNFAHEFRPSNESVSLIGIPAVESSDRNDVMKLWDEFRKSAIQSFKYLREKYPTKYKNGLHIYIGEYNDHLWLGFNNTGAFLVDIFTKRLEENLPDEYFTIEGTTQSPIPMIYSYYPDKIIVYNTDYENGRIFKDEEYGTMLKITSGQLFPEGMKVN</sequence>
<evidence type="ECO:0000313" key="2">
    <source>
        <dbReference type="Proteomes" id="UP000033995"/>
    </source>
</evidence>
<dbReference type="EMBL" id="LBOZ01000013">
    <property type="protein sequence ID" value="KKP46234.1"/>
    <property type="molecule type" value="Genomic_DNA"/>
</dbReference>
<organism evidence="1 2">
    <name type="scientific">Candidatus Woesebacteria bacterium GW2011_GWA2_33_28</name>
    <dbReference type="NCBI Taxonomy" id="1618561"/>
    <lineage>
        <taxon>Bacteria</taxon>
        <taxon>Candidatus Woeseibacteriota</taxon>
    </lineage>
</organism>
<dbReference type="Proteomes" id="UP000033995">
    <property type="component" value="Unassembled WGS sequence"/>
</dbReference>
<evidence type="ECO:0000313" key="1">
    <source>
        <dbReference type="EMBL" id="KKP46234.1"/>
    </source>
</evidence>
<accession>A0A0F9ZQ45</accession>
<gene>
    <name evidence="1" type="ORF">UR38_C0013G0019</name>
</gene>
<protein>
    <submittedName>
        <fullName evidence="1">Uncharacterized protein</fullName>
    </submittedName>
</protein>
<dbReference type="AlphaFoldDB" id="A0A0F9ZQ45"/>
<comment type="caution">
    <text evidence="1">The sequence shown here is derived from an EMBL/GenBank/DDBJ whole genome shotgun (WGS) entry which is preliminary data.</text>
</comment>
<name>A0A0F9ZQ45_9BACT</name>
<proteinExistence type="predicted"/>